<comment type="caution">
    <text evidence="4">The sequence shown here is derived from an EMBL/GenBank/DDBJ whole genome shotgun (WGS) entry which is preliminary data.</text>
</comment>
<evidence type="ECO:0000256" key="1">
    <source>
        <dbReference type="ARBA" id="ARBA00022679"/>
    </source>
</evidence>
<proteinExistence type="predicted"/>
<dbReference type="Proteomes" id="UP000286594">
    <property type="component" value="Unassembled WGS sequence"/>
</dbReference>
<dbReference type="PANTHER" id="PTHR10605:SF56">
    <property type="entry name" value="BIFUNCTIONAL HEPARAN SULFATE N-DEACETYLASE_N-SULFOTRANSFERASE"/>
    <property type="match status" value="1"/>
</dbReference>
<sequence>MTLPSFLLIGAMKAGTTTLYEELLHVGGIWLPPEKEPNDLAFEAVQTPEGLAAYRRKFDGCPPGVMAGDASTAYAKRPTYEGVAERARRLLGSEVKIIYMTRDPIRRIVSQYHHLWGLELEQRPLNEAVLEDESYVAYSRYDWQLAPWRETFGDENVLVVKFEDFLADRPAEFARICRFLGVEGAVQPSGTHRNASEGALVAVEGTLLGRISTSHFYLYRIKPLLPRGLRDRIRSLILPKARPMTEKLDYATQKQLEAALAGDAIAAGYLSVR</sequence>
<keyword evidence="5" id="KW-1185">Reference proteome</keyword>
<dbReference type="AlphaFoldDB" id="A0A443L500"/>
<evidence type="ECO:0000313" key="4">
    <source>
        <dbReference type="EMBL" id="RWR44277.1"/>
    </source>
</evidence>
<dbReference type="SUPFAM" id="SSF52540">
    <property type="entry name" value="P-loop containing nucleoside triphosphate hydrolases"/>
    <property type="match status" value="1"/>
</dbReference>
<dbReference type="RefSeq" id="WP_128152170.1">
    <property type="nucleotide sequence ID" value="NZ_SAVB01000033.1"/>
</dbReference>
<dbReference type="OrthoDB" id="981508at2"/>
<dbReference type="Gene3D" id="3.40.50.300">
    <property type="entry name" value="P-loop containing nucleotide triphosphate hydrolases"/>
    <property type="match status" value="1"/>
</dbReference>
<reference evidence="4 5" key="1">
    <citation type="submission" date="2019-01" db="EMBL/GenBank/DDBJ databases">
        <title>Sinorhodobacter populi sp. nov. isolated from the symptomatic bark tissue of Populus euramericana canker.</title>
        <authorList>
            <person name="Xu G."/>
        </authorList>
    </citation>
    <scope>NUCLEOTIDE SEQUENCE [LARGE SCALE GENOMIC DNA]</scope>
    <source>
        <strain evidence="4 5">CCTCC AB2012026</strain>
    </source>
</reference>
<dbReference type="InterPro" id="IPR037359">
    <property type="entry name" value="NST/OST"/>
</dbReference>
<dbReference type="InterPro" id="IPR000863">
    <property type="entry name" value="Sulfotransferase_dom"/>
</dbReference>
<protein>
    <recommendedName>
        <fullName evidence="3">Sulfotransferase domain-containing protein</fullName>
    </recommendedName>
</protein>
<name>A0A443L500_9RHOB</name>
<feature type="domain" description="Sulfotransferase" evidence="3">
    <location>
        <begin position="6"/>
        <end position="183"/>
    </location>
</feature>
<evidence type="ECO:0000256" key="2">
    <source>
        <dbReference type="ARBA" id="ARBA00023180"/>
    </source>
</evidence>
<dbReference type="InterPro" id="IPR027417">
    <property type="entry name" value="P-loop_NTPase"/>
</dbReference>
<dbReference type="Pfam" id="PF00685">
    <property type="entry name" value="Sulfotransfer_1"/>
    <property type="match status" value="1"/>
</dbReference>
<evidence type="ECO:0000259" key="3">
    <source>
        <dbReference type="Pfam" id="PF00685"/>
    </source>
</evidence>
<gene>
    <name evidence="4" type="ORF">EOW65_19105</name>
</gene>
<dbReference type="GO" id="GO:0008146">
    <property type="term" value="F:sulfotransferase activity"/>
    <property type="evidence" value="ECO:0007669"/>
    <property type="project" value="InterPro"/>
</dbReference>
<accession>A0A443L500</accession>
<evidence type="ECO:0000313" key="5">
    <source>
        <dbReference type="Proteomes" id="UP000286594"/>
    </source>
</evidence>
<keyword evidence="1" id="KW-0808">Transferase</keyword>
<dbReference type="EMBL" id="SAVB01000033">
    <property type="protein sequence ID" value="RWR44277.1"/>
    <property type="molecule type" value="Genomic_DNA"/>
</dbReference>
<keyword evidence="2" id="KW-0325">Glycoprotein</keyword>
<organism evidence="4 5">
    <name type="scientific">Paenirhodobacter ferrireducens</name>
    <dbReference type="NCBI Taxonomy" id="1215032"/>
    <lineage>
        <taxon>Bacteria</taxon>
        <taxon>Pseudomonadati</taxon>
        <taxon>Pseudomonadota</taxon>
        <taxon>Alphaproteobacteria</taxon>
        <taxon>Rhodobacterales</taxon>
        <taxon>Rhodobacter group</taxon>
        <taxon>Paenirhodobacter</taxon>
    </lineage>
</organism>
<dbReference type="PANTHER" id="PTHR10605">
    <property type="entry name" value="HEPARAN SULFATE SULFOTRANSFERASE"/>
    <property type="match status" value="1"/>
</dbReference>